<dbReference type="AlphaFoldDB" id="A0A6N7LUP4"/>
<gene>
    <name evidence="2" type="ORF">GFN93_13260</name>
</gene>
<feature type="transmembrane region" description="Helical" evidence="1">
    <location>
        <begin position="100"/>
        <end position="120"/>
    </location>
</feature>
<proteinExistence type="predicted"/>
<evidence type="ECO:0000313" key="3">
    <source>
        <dbReference type="Proteomes" id="UP000469421"/>
    </source>
</evidence>
<feature type="transmembrane region" description="Helical" evidence="1">
    <location>
        <begin position="74"/>
        <end position="94"/>
    </location>
</feature>
<dbReference type="EMBL" id="WIRE01000001">
    <property type="protein sequence ID" value="MQX54218.1"/>
    <property type="molecule type" value="Genomic_DNA"/>
</dbReference>
<name>A0A6N7LUP4_9GAMM</name>
<dbReference type="Proteomes" id="UP000469421">
    <property type="component" value="Unassembled WGS sequence"/>
</dbReference>
<evidence type="ECO:0000256" key="1">
    <source>
        <dbReference type="SAM" id="Phobius"/>
    </source>
</evidence>
<keyword evidence="3" id="KW-1185">Reference proteome</keyword>
<reference evidence="2 3" key="1">
    <citation type="submission" date="2019-10" db="EMBL/GenBank/DDBJ databases">
        <title>Alcanivorax sp.PA15-N-34 draft genome sequence.</title>
        <authorList>
            <person name="Liao X."/>
            <person name="Shao Z."/>
        </authorList>
    </citation>
    <scope>NUCLEOTIDE SEQUENCE [LARGE SCALE GENOMIC DNA]</scope>
    <source>
        <strain evidence="2 3">PA15-N-34</strain>
    </source>
</reference>
<keyword evidence="1" id="KW-0812">Transmembrane</keyword>
<accession>A0A6N7LUP4</accession>
<sequence length="130" mass="13828">MQVWLVRVVAVVFLGYGAGFVFVPEPLLKAVVGEVPVAASAWIDMRATYGGLSLGVGALLWVLSVNHQTLRSGVLGVVLLMAGMASGRAVGMVVDGTPNGYMVIYLILEVLTAMLGLWAWRSLPRDVGRD</sequence>
<dbReference type="Pfam" id="PF14248">
    <property type="entry name" value="DUF4345"/>
    <property type="match status" value="1"/>
</dbReference>
<keyword evidence="1" id="KW-1133">Transmembrane helix</keyword>
<dbReference type="RefSeq" id="WP_153501515.1">
    <property type="nucleotide sequence ID" value="NZ_JBMZXE010000204.1"/>
</dbReference>
<organism evidence="2 3">
    <name type="scientific">Alcanivorax sediminis</name>
    <dbReference type="NCBI Taxonomy" id="2663008"/>
    <lineage>
        <taxon>Bacteria</taxon>
        <taxon>Pseudomonadati</taxon>
        <taxon>Pseudomonadota</taxon>
        <taxon>Gammaproteobacteria</taxon>
        <taxon>Oceanospirillales</taxon>
        <taxon>Alcanivoracaceae</taxon>
        <taxon>Alcanivorax</taxon>
    </lineage>
</organism>
<protein>
    <submittedName>
        <fullName evidence="2">DUF4345 domain-containing protein</fullName>
    </submittedName>
</protein>
<feature type="transmembrane region" description="Helical" evidence="1">
    <location>
        <begin position="43"/>
        <end position="62"/>
    </location>
</feature>
<keyword evidence="1" id="KW-0472">Membrane</keyword>
<comment type="caution">
    <text evidence="2">The sequence shown here is derived from an EMBL/GenBank/DDBJ whole genome shotgun (WGS) entry which is preliminary data.</text>
</comment>
<evidence type="ECO:0000313" key="2">
    <source>
        <dbReference type="EMBL" id="MQX54218.1"/>
    </source>
</evidence>
<dbReference type="InterPro" id="IPR025597">
    <property type="entry name" value="DUF4345"/>
</dbReference>
<feature type="transmembrane region" description="Helical" evidence="1">
    <location>
        <begin position="5"/>
        <end position="23"/>
    </location>
</feature>